<feature type="transmembrane region" description="Helical" evidence="1">
    <location>
        <begin position="399"/>
        <end position="415"/>
    </location>
</feature>
<feature type="transmembrane region" description="Helical" evidence="1">
    <location>
        <begin position="118"/>
        <end position="138"/>
    </location>
</feature>
<feature type="transmembrane region" description="Helical" evidence="1">
    <location>
        <begin position="352"/>
        <end position="379"/>
    </location>
</feature>
<proteinExistence type="predicted"/>
<feature type="transmembrane region" description="Helical" evidence="1">
    <location>
        <begin position="266"/>
        <end position="290"/>
    </location>
</feature>
<protein>
    <submittedName>
        <fullName evidence="2">Uncharacterized protein</fullName>
    </submittedName>
</protein>
<reference evidence="2 3" key="1">
    <citation type="submission" date="2016-11" db="EMBL/GenBank/DDBJ databases">
        <authorList>
            <person name="Jaros S."/>
            <person name="Januszkiewicz K."/>
            <person name="Wedrychowicz H."/>
        </authorList>
    </citation>
    <scope>NUCLEOTIDE SEQUENCE [LARGE SCALE GENOMIC DNA]</scope>
    <source>
        <strain evidence="2 3">DSM 17459</strain>
    </source>
</reference>
<sequence length="611" mass="69317">MKKKDRETLFSRWKGMPLLKSEEISKLDIIVTIVVLAFLYVTFLHGDIRVTGNRSFLLYKHPFDFYKASFEQSGNFYANYMPSTFLAFAVWNLPLYFLKGAPADNTVNSFVSNMWYKLLPVLLYFITAHLIYKIAMLLGFGEKKARLCKFAFIIFPIGVYSQFIFSQYDIFTVFFVVLGLYFYFKGEKWDMLKFALAFGMAATFKYQALAYFLILLVLKEKKIRNIIKYAVPALAPLAAEVLPNWNSPYFHRSVLGFGALDFVDNGFEVGFISGINLMMALAAFLLVWAYQKKAAAPGELQSWALFLTTGMSFTLFGLANWNPQWLLLIVPFLLLSIFRNKNGNLFVMITNILMVAMYIFMSHSLVGAGVLTGGIFKYLIDGRHFATSMWDIYGFHDETLLATAIWVVLLAYFVFNHPRFHTNQRTEVSRGLLNQLRAAFAVGVLAFAVPAFLCLASVVRGEVIFKDNSSAEREECVEVDVSEDSSVRQLFYADGSTLTDIQMKMCLHNRINDSYMNVVVRSHEDGTVVYEGQVDTLPFTREDALYSVIEGPVEVEKGHLYELELTSPAVEIGCISGYYKEAGEGETEVALDEDGNPTDQQLIMKIRGVDK</sequence>
<keyword evidence="3" id="KW-1185">Reference proteome</keyword>
<evidence type="ECO:0000313" key="3">
    <source>
        <dbReference type="Proteomes" id="UP000184245"/>
    </source>
</evidence>
<name>A0A1M4WD80_9CLOT</name>
<accession>A0A1M4WD80</accession>
<feature type="transmembrane region" description="Helical" evidence="1">
    <location>
        <begin position="325"/>
        <end position="340"/>
    </location>
</feature>
<keyword evidence="1" id="KW-0812">Transmembrane</keyword>
<gene>
    <name evidence="2" type="ORF">SAMN02745158_01554</name>
</gene>
<feature type="transmembrane region" description="Helical" evidence="1">
    <location>
        <begin position="24"/>
        <end position="44"/>
    </location>
</feature>
<keyword evidence="1" id="KW-1133">Transmembrane helix</keyword>
<organism evidence="2 3">
    <name type="scientific">Lactonifactor longoviformis DSM 17459</name>
    <dbReference type="NCBI Taxonomy" id="1122155"/>
    <lineage>
        <taxon>Bacteria</taxon>
        <taxon>Bacillati</taxon>
        <taxon>Bacillota</taxon>
        <taxon>Clostridia</taxon>
        <taxon>Eubacteriales</taxon>
        <taxon>Clostridiaceae</taxon>
        <taxon>Lactonifactor</taxon>
    </lineage>
</organism>
<feature type="transmembrane region" description="Helical" evidence="1">
    <location>
        <begin position="150"/>
        <end position="183"/>
    </location>
</feature>
<dbReference type="Proteomes" id="UP000184245">
    <property type="component" value="Unassembled WGS sequence"/>
</dbReference>
<feature type="transmembrane region" description="Helical" evidence="1">
    <location>
        <begin position="77"/>
        <end position="98"/>
    </location>
</feature>
<dbReference type="OrthoDB" id="1968086at2"/>
<dbReference type="EMBL" id="FQVI01000006">
    <property type="protein sequence ID" value="SHE79110.1"/>
    <property type="molecule type" value="Genomic_DNA"/>
</dbReference>
<feature type="transmembrane region" description="Helical" evidence="1">
    <location>
        <begin position="436"/>
        <end position="459"/>
    </location>
</feature>
<dbReference type="RefSeq" id="WP_072850578.1">
    <property type="nucleotide sequence ID" value="NZ_FQVI01000006.1"/>
</dbReference>
<evidence type="ECO:0000313" key="2">
    <source>
        <dbReference type="EMBL" id="SHE79110.1"/>
    </source>
</evidence>
<keyword evidence="1" id="KW-0472">Membrane</keyword>
<dbReference type="AlphaFoldDB" id="A0A1M4WD80"/>
<evidence type="ECO:0000256" key="1">
    <source>
        <dbReference type="SAM" id="Phobius"/>
    </source>
</evidence>
<dbReference type="STRING" id="1122155.SAMN02745158_01554"/>
<feature type="transmembrane region" description="Helical" evidence="1">
    <location>
        <begin position="195"/>
        <end position="217"/>
    </location>
</feature>